<feature type="compositionally biased region" description="Polar residues" evidence="19">
    <location>
        <begin position="111"/>
        <end position="129"/>
    </location>
</feature>
<keyword evidence="15 20" id="KW-0472">Membrane</keyword>
<keyword evidence="16" id="KW-0325">Glycoprotein</keyword>
<evidence type="ECO:0000256" key="19">
    <source>
        <dbReference type="SAM" id="MobiDB-lite"/>
    </source>
</evidence>
<evidence type="ECO:0000256" key="4">
    <source>
        <dbReference type="ARBA" id="ARBA00010701"/>
    </source>
</evidence>
<keyword evidence="7 20" id="KW-0812">Transmembrane</keyword>
<feature type="compositionally biased region" description="Polar residues" evidence="19">
    <location>
        <begin position="30"/>
        <end position="41"/>
    </location>
</feature>
<keyword evidence="14" id="KW-0443">Lipid metabolism</keyword>
<evidence type="ECO:0000256" key="14">
    <source>
        <dbReference type="ARBA" id="ARBA00023098"/>
    </source>
</evidence>
<evidence type="ECO:0000313" key="22">
    <source>
        <dbReference type="EMBL" id="TCD64148.1"/>
    </source>
</evidence>
<evidence type="ECO:0000256" key="5">
    <source>
        <dbReference type="ARBA" id="ARBA00011137"/>
    </source>
</evidence>
<evidence type="ECO:0000256" key="7">
    <source>
        <dbReference type="ARBA" id="ARBA00022692"/>
    </source>
</evidence>
<dbReference type="GO" id="GO:0034496">
    <property type="term" value="P:multivesicular body membrane disassembly"/>
    <property type="evidence" value="ECO:0007669"/>
    <property type="project" value="TreeGrafter"/>
</dbReference>
<evidence type="ECO:0000256" key="15">
    <source>
        <dbReference type="ARBA" id="ARBA00023136"/>
    </source>
</evidence>
<evidence type="ECO:0000256" key="16">
    <source>
        <dbReference type="ARBA" id="ARBA00023180"/>
    </source>
</evidence>
<gene>
    <name evidence="22" type="primary">ATG15_2</name>
    <name evidence="22" type="ORF">EIP91_004497</name>
</gene>
<dbReference type="EC" id="3.1.1.3" evidence="6"/>
<feature type="transmembrane region" description="Helical" evidence="20">
    <location>
        <begin position="491"/>
        <end position="512"/>
    </location>
</feature>
<dbReference type="GO" id="GO:0034727">
    <property type="term" value="P:piecemeal microautophagy of the nucleus"/>
    <property type="evidence" value="ECO:0007669"/>
    <property type="project" value="TreeGrafter"/>
</dbReference>
<dbReference type="PANTHER" id="PTHR47175:SF2">
    <property type="entry name" value="LIPASE ATG15-RELATED"/>
    <property type="match status" value="1"/>
</dbReference>
<feature type="compositionally biased region" description="Basic residues" evidence="19">
    <location>
        <begin position="405"/>
        <end position="414"/>
    </location>
</feature>
<dbReference type="InterPro" id="IPR002921">
    <property type="entry name" value="Fungal_lipase-type"/>
</dbReference>
<dbReference type="EMBL" id="RWJN01000253">
    <property type="protein sequence ID" value="TCD64148.1"/>
    <property type="molecule type" value="Genomic_DNA"/>
</dbReference>
<comment type="catalytic activity">
    <reaction evidence="1">
        <text>a triacylglycerol + H2O = a diacylglycerol + a fatty acid + H(+)</text>
        <dbReference type="Rhea" id="RHEA:12044"/>
        <dbReference type="ChEBI" id="CHEBI:15377"/>
        <dbReference type="ChEBI" id="CHEBI:15378"/>
        <dbReference type="ChEBI" id="CHEBI:17855"/>
        <dbReference type="ChEBI" id="CHEBI:18035"/>
        <dbReference type="ChEBI" id="CHEBI:28868"/>
        <dbReference type="EC" id="3.1.1.3"/>
    </reaction>
</comment>
<evidence type="ECO:0000256" key="3">
    <source>
        <dbReference type="ARBA" id="ARBA00004343"/>
    </source>
</evidence>
<dbReference type="CDD" id="cd00519">
    <property type="entry name" value="Lipase_3"/>
    <property type="match status" value="1"/>
</dbReference>
<evidence type="ECO:0000259" key="21">
    <source>
        <dbReference type="Pfam" id="PF01764"/>
    </source>
</evidence>
<evidence type="ECO:0000256" key="18">
    <source>
        <dbReference type="ARBA" id="ARBA00029828"/>
    </source>
</evidence>
<dbReference type="InterPro" id="IPR050805">
    <property type="entry name" value="ATG15_Lipase"/>
</dbReference>
<dbReference type="Proteomes" id="UP000292702">
    <property type="component" value="Unassembled WGS sequence"/>
</dbReference>
<dbReference type="OrthoDB" id="58570at2759"/>
<comment type="subcellular location">
    <subcellularLocation>
        <location evidence="3">Endosome</location>
        <location evidence="3">Multivesicular body membrane</location>
        <topology evidence="3">Single-pass type II membrane protein</topology>
    </subcellularLocation>
    <subcellularLocation>
        <location evidence="2">Prevacuolar compartment membrane</location>
        <topology evidence="2">Single-pass type II membrane protein</topology>
    </subcellularLocation>
</comment>
<proteinExistence type="inferred from homology"/>
<evidence type="ECO:0000256" key="10">
    <source>
        <dbReference type="ARBA" id="ARBA00022963"/>
    </source>
</evidence>
<evidence type="ECO:0000313" key="23">
    <source>
        <dbReference type="Proteomes" id="UP000292702"/>
    </source>
</evidence>
<comment type="function">
    <text evidence="17">Lipase which is essential for lysis of subvacuolar cytoplasm to vacuole targeted bodies and intravacuolar autophagic bodies. Involved in the lysis of intravacuolar multivesicular body (MVB) vesicles. The intravacuolar membrane disintegration by ATG15 is critical to life span extension.</text>
</comment>
<evidence type="ECO:0000256" key="8">
    <source>
        <dbReference type="ARBA" id="ARBA00022753"/>
    </source>
</evidence>
<feature type="transmembrane region" description="Helical" evidence="20">
    <location>
        <begin position="318"/>
        <end position="338"/>
    </location>
</feature>
<comment type="similarity">
    <text evidence="4">Belongs to the AB hydrolase superfamily. Lipase family.</text>
</comment>
<dbReference type="STRING" id="92696.A0A4R0RK36"/>
<keyword evidence="11" id="KW-0735">Signal-anchor</keyword>
<dbReference type="AlphaFoldDB" id="A0A4R0RK36"/>
<evidence type="ECO:0000256" key="12">
    <source>
        <dbReference type="ARBA" id="ARBA00022989"/>
    </source>
</evidence>
<dbReference type="Gene3D" id="3.40.50.1820">
    <property type="entry name" value="alpha/beta hydrolase"/>
    <property type="match status" value="1"/>
</dbReference>
<evidence type="ECO:0000256" key="13">
    <source>
        <dbReference type="ARBA" id="ARBA00023006"/>
    </source>
</evidence>
<dbReference type="GO" id="GO:0004620">
    <property type="term" value="F:phospholipase activity"/>
    <property type="evidence" value="ECO:0007669"/>
    <property type="project" value="TreeGrafter"/>
</dbReference>
<dbReference type="GO" id="GO:0032585">
    <property type="term" value="C:multivesicular body membrane"/>
    <property type="evidence" value="ECO:0007669"/>
    <property type="project" value="UniProtKB-SubCell"/>
</dbReference>
<dbReference type="SUPFAM" id="SSF53474">
    <property type="entry name" value="alpha/beta-Hydrolases"/>
    <property type="match status" value="1"/>
</dbReference>
<feature type="compositionally biased region" description="Pro residues" evidence="19">
    <location>
        <begin position="140"/>
        <end position="151"/>
    </location>
</feature>
<keyword evidence="9" id="KW-0378">Hydrolase</keyword>
<evidence type="ECO:0000256" key="17">
    <source>
        <dbReference type="ARBA" id="ARBA00024663"/>
    </source>
</evidence>
<name>A0A4R0RK36_9APHY</name>
<feature type="region of interest" description="Disordered" evidence="19">
    <location>
        <begin position="188"/>
        <end position="267"/>
    </location>
</feature>
<comment type="caution">
    <text evidence="22">The sequence shown here is derived from an EMBL/GenBank/DDBJ whole genome shotgun (WGS) entry which is preliminary data.</text>
</comment>
<feature type="compositionally biased region" description="Low complexity" evidence="19">
    <location>
        <begin position="152"/>
        <end position="161"/>
    </location>
</feature>
<feature type="region of interest" description="Disordered" evidence="19">
    <location>
        <begin position="1"/>
        <end position="50"/>
    </location>
</feature>
<feature type="domain" description="Fungal lipase-type" evidence="21">
    <location>
        <begin position="751"/>
        <end position="790"/>
    </location>
</feature>
<evidence type="ECO:0000256" key="6">
    <source>
        <dbReference type="ARBA" id="ARBA00013279"/>
    </source>
</evidence>
<evidence type="ECO:0000256" key="11">
    <source>
        <dbReference type="ARBA" id="ARBA00022968"/>
    </source>
</evidence>
<keyword evidence="10" id="KW-0442">Lipid degradation</keyword>
<feature type="region of interest" description="Disordered" evidence="19">
    <location>
        <begin position="111"/>
        <end position="175"/>
    </location>
</feature>
<keyword evidence="8" id="KW-0967">Endosome</keyword>
<keyword evidence="12 20" id="KW-1133">Transmembrane helix</keyword>
<dbReference type="InterPro" id="IPR029058">
    <property type="entry name" value="AB_hydrolase_fold"/>
</dbReference>
<dbReference type="PANTHER" id="PTHR47175">
    <property type="entry name" value="LIPASE ATG15-RELATED"/>
    <property type="match status" value="1"/>
</dbReference>
<organism evidence="22 23">
    <name type="scientific">Steccherinum ochraceum</name>
    <dbReference type="NCBI Taxonomy" id="92696"/>
    <lineage>
        <taxon>Eukaryota</taxon>
        <taxon>Fungi</taxon>
        <taxon>Dikarya</taxon>
        <taxon>Basidiomycota</taxon>
        <taxon>Agaricomycotina</taxon>
        <taxon>Agaricomycetes</taxon>
        <taxon>Polyporales</taxon>
        <taxon>Steccherinaceae</taxon>
        <taxon>Steccherinum</taxon>
    </lineage>
</organism>
<dbReference type="Pfam" id="PF01764">
    <property type="entry name" value="Lipase_3"/>
    <property type="match status" value="1"/>
</dbReference>
<accession>A0A4R0RK36</accession>
<dbReference type="GO" id="GO:0006660">
    <property type="term" value="P:phosphatidylserine catabolic process"/>
    <property type="evidence" value="ECO:0007669"/>
    <property type="project" value="TreeGrafter"/>
</dbReference>
<evidence type="ECO:0000256" key="1">
    <source>
        <dbReference type="ARBA" id="ARBA00001024"/>
    </source>
</evidence>
<comment type="subunit">
    <text evidence="5">Binds to both phosphatidylinositol (PI) and phosphatidylinositol 3,5-bisphosphate (PIP2).</text>
</comment>
<protein>
    <recommendedName>
        <fullName evidence="6">triacylglycerol lipase</fullName>
        <ecNumber evidence="6">3.1.1.3</ecNumber>
    </recommendedName>
    <alternativeName>
        <fullName evidence="18">Autophagy-related protein 15</fullName>
    </alternativeName>
</protein>
<reference evidence="22 23" key="1">
    <citation type="submission" date="2018-11" db="EMBL/GenBank/DDBJ databases">
        <title>Genome assembly of Steccherinum ochraceum LE-BIN_3174, the white-rot fungus of the Steccherinaceae family (The Residual Polyporoid clade, Polyporales, Basidiomycota).</title>
        <authorList>
            <person name="Fedorova T.V."/>
            <person name="Glazunova O.A."/>
            <person name="Landesman E.O."/>
            <person name="Moiseenko K.V."/>
            <person name="Psurtseva N.V."/>
            <person name="Savinova O.S."/>
            <person name="Shakhova N.V."/>
            <person name="Tyazhelova T.V."/>
            <person name="Vasina D.V."/>
        </authorList>
    </citation>
    <scope>NUCLEOTIDE SEQUENCE [LARGE SCALE GENOMIC DNA]</scope>
    <source>
        <strain evidence="22 23">LE-BIN_3174</strain>
    </source>
</reference>
<dbReference type="GO" id="GO:0004806">
    <property type="term" value="F:triacylglycerol lipase activity"/>
    <property type="evidence" value="ECO:0007669"/>
    <property type="project" value="UniProtKB-EC"/>
</dbReference>
<keyword evidence="23" id="KW-1185">Reference proteome</keyword>
<feature type="transmembrane region" description="Helical" evidence="20">
    <location>
        <begin position="350"/>
        <end position="371"/>
    </location>
</feature>
<evidence type="ECO:0000256" key="20">
    <source>
        <dbReference type="SAM" id="Phobius"/>
    </source>
</evidence>
<sequence length="955" mass="104960">MYSGYQLDNPPPPSQFRRPWSPDPYDPLPATSSYIPQPQAHNQRREPSDVSVEALDLADYARTLAMRTAEHIDPSHPYNIPAYRSYEHHYASPAPAAGGFRSIGLASHESFSPPSLTSGTTSRTPTVATSRGGPRHRPFSLPPSSYPPLPPALHSLPSQSSRSNAHTSVPGAPQSEVDITQFPSFARGWYANQPKPGTKYPQDPFSSSQPNVFDPAFPTDTYRSDSFDGPHLGYYSPPPSYPSHGPASSRDYLPWSGDPPETNGPLDADVKEERMRMLEREFGGKGKGVNEEEHVVGSVDSRGKLITEGSKKRLAVRWLEVLLALLAGGSSIYAGLAIKPNPPAPPAGKAPLYILYVASVISFLLSTYMFLIRPCCSGRRPNKNTPFTQGPGGMMVLPVQGLPGGKKKGGKKKGQPGGDVQVNLIVDPSMFGQSRRDDAEEEDDDDEVMSVPGTYTTSSARKRKHGPKRRSVFDGLALEAQWKEARKWLKWGMFVDVLSLVLWGAMFVFIMLGKRCPSGQFEGCGLPAAPGPEDLSVTLSPSHEYALSNDYDLADSESIFSIRHALPGSRHDPSLTSDGQSLLPTSTHYTLRARPTTVHRPRSNEVYQAARLRSLHHLESQKIDWEVVDVLGPDVEDQHTLGQLARMTGNAYAKPGQKNWYDLDGAWNTSFPFGWEDPKEGFRGHVFLSPDNNTVILSIKGTTLQGPTSKKDKFNDNLMFSCCCARVDFSWIFSTVCNCYANNWRCDIQDSLFYNVGVNLINNLTMTFPTSTIWLVGHSLGGALASLLGTTFGLPAVAFEAPGERLAAHRLHLPLPPAHNASLPSIALAPVTHVYHTADPIPQGACTGVGSPCASAGYALETRCHLGKSIVYDTVTKLGWRVDVRKHPIREVILNVIEEEVPKGGWDYDWECEESEEEKECGGERRVGRAVPVPRPELDCTDCYKWEFGEFKDHK</sequence>
<feature type="compositionally biased region" description="Acidic residues" evidence="19">
    <location>
        <begin position="439"/>
        <end position="448"/>
    </location>
</feature>
<feature type="region of interest" description="Disordered" evidence="19">
    <location>
        <begin position="380"/>
        <end position="468"/>
    </location>
</feature>
<evidence type="ECO:0000256" key="2">
    <source>
        <dbReference type="ARBA" id="ARBA00004270"/>
    </source>
</evidence>
<dbReference type="GO" id="GO:0005775">
    <property type="term" value="C:vacuolar lumen"/>
    <property type="evidence" value="ECO:0007669"/>
    <property type="project" value="TreeGrafter"/>
</dbReference>
<keyword evidence="13" id="KW-0072">Autophagy</keyword>
<dbReference type="GO" id="GO:0046461">
    <property type="term" value="P:neutral lipid catabolic process"/>
    <property type="evidence" value="ECO:0007669"/>
    <property type="project" value="TreeGrafter"/>
</dbReference>
<evidence type="ECO:0000256" key="9">
    <source>
        <dbReference type="ARBA" id="ARBA00022801"/>
    </source>
</evidence>